<dbReference type="InterPro" id="IPR050182">
    <property type="entry name" value="Cytochrome_P450_fam2"/>
</dbReference>
<accession>H2XWQ1</accession>
<dbReference type="InterPro" id="IPR001128">
    <property type="entry name" value="Cyt_P450"/>
</dbReference>
<dbReference type="InParanoid" id="H2XWQ1"/>
<keyword evidence="5" id="KW-0472">Membrane</keyword>
<dbReference type="PANTHER" id="PTHR24300:SF397">
    <property type="entry name" value="CYTOCHROME P450 2U1"/>
    <property type="match status" value="1"/>
</dbReference>
<keyword evidence="3" id="KW-0479">Metal-binding</keyword>
<comment type="cofactor">
    <cofactor evidence="1">
        <name>heme</name>
        <dbReference type="ChEBI" id="CHEBI:30413"/>
    </cofactor>
</comment>
<dbReference type="Pfam" id="PF00067">
    <property type="entry name" value="p450"/>
    <property type="match status" value="1"/>
</dbReference>
<evidence type="ECO:0000256" key="3">
    <source>
        <dbReference type="ARBA" id="ARBA00022723"/>
    </source>
</evidence>
<dbReference type="GeneTree" id="ENSGT00940000160689"/>
<dbReference type="Gene3D" id="1.10.630.10">
    <property type="entry name" value="Cytochrome P450"/>
    <property type="match status" value="1"/>
</dbReference>
<keyword evidence="7" id="KW-1185">Reference proteome</keyword>
<proteinExistence type="inferred from homology"/>
<dbReference type="PRINTS" id="PR00463">
    <property type="entry name" value="EP450I"/>
</dbReference>
<reference evidence="6" key="2">
    <citation type="journal article" date="2008" name="Genome Biol.">
        <title>Improved genome assembly and evidence-based global gene model set for the chordate Ciona intestinalis: new insight into intron and operon populations.</title>
        <authorList>
            <person name="Satou Y."/>
            <person name="Mineta K."/>
            <person name="Ogasawara M."/>
            <person name="Sasakura Y."/>
            <person name="Shoguchi E."/>
            <person name="Ueno K."/>
            <person name="Yamada L."/>
            <person name="Matsumoto J."/>
            <person name="Wasserscheid J."/>
            <person name="Dewar K."/>
            <person name="Wiley G.B."/>
            <person name="Macmil S.L."/>
            <person name="Roe B.A."/>
            <person name="Zeller R.W."/>
            <person name="Hastings K.E."/>
            <person name="Lemaire P."/>
            <person name="Lindquist E."/>
            <person name="Endo T."/>
            <person name="Hotta K."/>
            <person name="Inaba K."/>
        </authorList>
    </citation>
    <scope>NUCLEOTIDE SEQUENCE [LARGE SCALE GENOMIC DNA]</scope>
    <source>
        <strain evidence="6">wild type</strain>
    </source>
</reference>
<dbReference type="Proteomes" id="UP000008144">
    <property type="component" value="Chromosome 11"/>
</dbReference>
<keyword evidence="4" id="KW-0408">Iron</keyword>
<organism evidence="6 7">
    <name type="scientific">Ciona intestinalis</name>
    <name type="common">Transparent sea squirt</name>
    <name type="synonym">Ascidia intestinalis</name>
    <dbReference type="NCBI Taxonomy" id="7719"/>
    <lineage>
        <taxon>Eukaryota</taxon>
        <taxon>Metazoa</taxon>
        <taxon>Chordata</taxon>
        <taxon>Tunicata</taxon>
        <taxon>Ascidiacea</taxon>
        <taxon>Phlebobranchia</taxon>
        <taxon>Cionidae</taxon>
        <taxon>Ciona</taxon>
    </lineage>
</organism>
<reference evidence="7" key="1">
    <citation type="journal article" date="2002" name="Science">
        <title>The draft genome of Ciona intestinalis: insights into chordate and vertebrate origins.</title>
        <authorList>
            <person name="Dehal P."/>
            <person name="Satou Y."/>
            <person name="Campbell R.K."/>
            <person name="Chapman J."/>
            <person name="Degnan B."/>
            <person name="De Tomaso A."/>
            <person name="Davidson B."/>
            <person name="Di Gregorio A."/>
            <person name="Gelpke M."/>
            <person name="Goodstein D.M."/>
            <person name="Harafuji N."/>
            <person name="Hastings K.E."/>
            <person name="Ho I."/>
            <person name="Hotta K."/>
            <person name="Huang W."/>
            <person name="Kawashima T."/>
            <person name="Lemaire P."/>
            <person name="Martinez D."/>
            <person name="Meinertzhagen I.A."/>
            <person name="Necula S."/>
            <person name="Nonaka M."/>
            <person name="Putnam N."/>
            <person name="Rash S."/>
            <person name="Saiga H."/>
            <person name="Satake M."/>
            <person name="Terry A."/>
            <person name="Yamada L."/>
            <person name="Wang H.G."/>
            <person name="Awazu S."/>
            <person name="Azumi K."/>
            <person name="Boore J."/>
            <person name="Branno M."/>
            <person name="Chin-Bow S."/>
            <person name="DeSantis R."/>
            <person name="Doyle S."/>
            <person name="Francino P."/>
            <person name="Keys D.N."/>
            <person name="Haga S."/>
            <person name="Hayashi H."/>
            <person name="Hino K."/>
            <person name="Imai K.S."/>
            <person name="Inaba K."/>
            <person name="Kano S."/>
            <person name="Kobayashi K."/>
            <person name="Kobayashi M."/>
            <person name="Lee B.I."/>
            <person name="Makabe K.W."/>
            <person name="Manohar C."/>
            <person name="Matassi G."/>
            <person name="Medina M."/>
            <person name="Mochizuki Y."/>
            <person name="Mount S."/>
            <person name="Morishita T."/>
            <person name="Miura S."/>
            <person name="Nakayama A."/>
            <person name="Nishizaka S."/>
            <person name="Nomoto H."/>
            <person name="Ohta F."/>
            <person name="Oishi K."/>
            <person name="Rigoutsos I."/>
            <person name="Sano M."/>
            <person name="Sasaki A."/>
            <person name="Sasakura Y."/>
            <person name="Shoguchi E."/>
            <person name="Shin-i T."/>
            <person name="Spagnuolo A."/>
            <person name="Stainier D."/>
            <person name="Suzuki M.M."/>
            <person name="Tassy O."/>
            <person name="Takatori N."/>
            <person name="Tokuoka M."/>
            <person name="Yagi K."/>
            <person name="Yoshizaki F."/>
            <person name="Wada S."/>
            <person name="Zhang C."/>
            <person name="Hyatt P.D."/>
            <person name="Larimer F."/>
            <person name="Detter C."/>
            <person name="Doggett N."/>
            <person name="Glavina T."/>
            <person name="Hawkins T."/>
            <person name="Richardson P."/>
            <person name="Lucas S."/>
            <person name="Kohara Y."/>
            <person name="Levine M."/>
            <person name="Satoh N."/>
            <person name="Rokhsar D.S."/>
        </authorList>
    </citation>
    <scope>NUCLEOTIDE SEQUENCE [LARGE SCALE GENOMIC DNA]</scope>
</reference>
<dbReference type="InterPro" id="IPR036396">
    <property type="entry name" value="Cyt_P450_sf"/>
</dbReference>
<dbReference type="EMBL" id="EAAA01000735">
    <property type="status" value="NOT_ANNOTATED_CDS"/>
    <property type="molecule type" value="Genomic_DNA"/>
</dbReference>
<evidence type="ECO:0000313" key="6">
    <source>
        <dbReference type="Ensembl" id="ENSCINP00000034085.1"/>
    </source>
</evidence>
<dbReference type="AlphaFoldDB" id="H2XWQ1"/>
<evidence type="ECO:0000256" key="1">
    <source>
        <dbReference type="ARBA" id="ARBA00001971"/>
    </source>
</evidence>
<name>H2XWQ1_CIOIN</name>
<dbReference type="InterPro" id="IPR002401">
    <property type="entry name" value="Cyt_P450_E_grp-I"/>
</dbReference>
<protein>
    <submittedName>
        <fullName evidence="6">Uncharacterized protein</fullName>
    </submittedName>
</protein>
<keyword evidence="5" id="KW-1133">Transmembrane helix</keyword>
<feature type="transmembrane region" description="Helical" evidence="5">
    <location>
        <begin position="205"/>
        <end position="226"/>
    </location>
</feature>
<dbReference type="GO" id="GO:0004497">
    <property type="term" value="F:monooxygenase activity"/>
    <property type="evidence" value="ECO:0007669"/>
    <property type="project" value="InterPro"/>
</dbReference>
<evidence type="ECO:0000256" key="5">
    <source>
        <dbReference type="SAM" id="Phobius"/>
    </source>
</evidence>
<reference evidence="6" key="4">
    <citation type="submission" date="2025-09" db="UniProtKB">
        <authorList>
            <consortium name="Ensembl"/>
        </authorList>
    </citation>
    <scope>IDENTIFICATION</scope>
</reference>
<reference evidence="6" key="3">
    <citation type="submission" date="2025-08" db="UniProtKB">
        <authorList>
            <consortium name="Ensembl"/>
        </authorList>
    </citation>
    <scope>IDENTIFICATION</scope>
</reference>
<comment type="similarity">
    <text evidence="2">Belongs to the cytochrome P450 family.</text>
</comment>
<evidence type="ECO:0000256" key="2">
    <source>
        <dbReference type="ARBA" id="ARBA00010617"/>
    </source>
</evidence>
<dbReference type="GO" id="GO:0020037">
    <property type="term" value="F:heme binding"/>
    <property type="evidence" value="ECO:0007669"/>
    <property type="project" value="InterPro"/>
</dbReference>
<evidence type="ECO:0000256" key="4">
    <source>
        <dbReference type="ARBA" id="ARBA00023004"/>
    </source>
</evidence>
<dbReference type="GO" id="GO:0005506">
    <property type="term" value="F:iron ion binding"/>
    <property type="evidence" value="ECO:0007669"/>
    <property type="project" value="InterPro"/>
</dbReference>
<dbReference type="GO" id="GO:0016705">
    <property type="term" value="F:oxidoreductase activity, acting on paired donors, with incorporation or reduction of molecular oxygen"/>
    <property type="evidence" value="ECO:0007669"/>
    <property type="project" value="InterPro"/>
</dbReference>
<dbReference type="Ensembl" id="ENSCINT00000033553.1">
    <property type="protein sequence ID" value="ENSCINP00000034085.1"/>
    <property type="gene ID" value="ENSCING00000021335.1"/>
</dbReference>
<keyword evidence="5" id="KW-0812">Transmembrane</keyword>
<dbReference type="SUPFAM" id="SSF48264">
    <property type="entry name" value="Cytochrome P450"/>
    <property type="match status" value="1"/>
</dbReference>
<evidence type="ECO:0000313" key="7">
    <source>
        <dbReference type="Proteomes" id="UP000008144"/>
    </source>
</evidence>
<dbReference type="HOGENOM" id="CLU_1187295_0_0_1"/>
<dbReference type="PANTHER" id="PTHR24300">
    <property type="entry name" value="CYTOCHROME P450 508A4-RELATED"/>
    <property type="match status" value="1"/>
</dbReference>
<feature type="transmembrane region" description="Helical" evidence="5">
    <location>
        <begin position="6"/>
        <end position="23"/>
    </location>
</feature>
<sequence length="234" mass="26911">MNDVTITWWIVISALALLAVKMVDDNSKRKKRSQNFRSPPGPKGYPILGIFPSLIRKPAHIVFGEWSKKYGNVYQFTLGAGTSVVLGDTATVRLAMLGKSPDFDSRCQWRYCFNKMFRGLSVLPYSFKWVNTRRRTLTILRNIGMGRSLMEGKIHEETQCLLKCMLDSSQDGKVNFEPRDMLRRAPMNTIWSILFGKRYDYSNPYLLYVMNTVVWLVDFLAKASVFDVLPSSLR</sequence>